<dbReference type="SUPFAM" id="SSF54106">
    <property type="entry name" value="LysM domain"/>
    <property type="match status" value="1"/>
</dbReference>
<keyword evidence="3" id="KW-1185">Reference proteome</keyword>
<reference evidence="2 3" key="1">
    <citation type="submission" date="2021-04" db="EMBL/GenBank/DDBJ databases">
        <authorList>
            <person name="De Guttry C."/>
            <person name="Zahm M."/>
            <person name="Klopp C."/>
            <person name="Cabau C."/>
            <person name="Louis A."/>
            <person name="Berthelot C."/>
            <person name="Parey E."/>
            <person name="Roest Crollius H."/>
            <person name="Montfort J."/>
            <person name="Robinson-Rechavi M."/>
            <person name="Bucao C."/>
            <person name="Bouchez O."/>
            <person name="Gislard M."/>
            <person name="Lluch J."/>
            <person name="Milhes M."/>
            <person name="Lampietro C."/>
            <person name="Lopez Roques C."/>
            <person name="Donnadieu C."/>
            <person name="Braasch I."/>
            <person name="Desvignes T."/>
            <person name="Postlethwait J."/>
            <person name="Bobe J."/>
            <person name="Wedekind C."/>
            <person name="Guiguen Y."/>
        </authorList>
    </citation>
    <scope>NUCLEOTIDE SEQUENCE [LARGE SCALE GENOMIC DNA]</scope>
    <source>
        <strain evidence="2">Cs_M1</strain>
        <tissue evidence="2">Blood</tissue>
    </source>
</reference>
<dbReference type="PROSITE" id="PS51782">
    <property type="entry name" value="LYSM"/>
    <property type="match status" value="1"/>
</dbReference>
<evidence type="ECO:0000313" key="2">
    <source>
        <dbReference type="EMBL" id="KAK6269266.1"/>
    </source>
</evidence>
<feature type="domain" description="LysM" evidence="1">
    <location>
        <begin position="2"/>
        <end position="45"/>
    </location>
</feature>
<evidence type="ECO:0000313" key="3">
    <source>
        <dbReference type="Proteomes" id="UP001356427"/>
    </source>
</evidence>
<feature type="non-terminal residue" evidence="2">
    <location>
        <position position="87"/>
    </location>
</feature>
<dbReference type="InterPro" id="IPR018392">
    <property type="entry name" value="LysM"/>
</dbReference>
<dbReference type="Gene3D" id="3.10.350.10">
    <property type="entry name" value="LysM domain"/>
    <property type="match status" value="1"/>
</dbReference>
<feature type="non-terminal residue" evidence="2">
    <location>
        <position position="1"/>
    </location>
</feature>
<dbReference type="Proteomes" id="UP001356427">
    <property type="component" value="Unassembled WGS sequence"/>
</dbReference>
<comment type="caution">
    <text evidence="2">The sequence shown here is derived from an EMBL/GenBank/DDBJ whole genome shotgun (WGS) entry which is preliminary data.</text>
</comment>
<accession>A0AAN8KGJ8</accession>
<name>A0AAN8KGJ8_9TELE</name>
<dbReference type="AlphaFoldDB" id="A0AAN8KGJ8"/>
<protein>
    <recommendedName>
        <fullName evidence="1">LysM domain-containing protein</fullName>
    </recommendedName>
</protein>
<organism evidence="2 3">
    <name type="scientific">Coregonus suidteri</name>
    <dbReference type="NCBI Taxonomy" id="861788"/>
    <lineage>
        <taxon>Eukaryota</taxon>
        <taxon>Metazoa</taxon>
        <taxon>Chordata</taxon>
        <taxon>Craniata</taxon>
        <taxon>Vertebrata</taxon>
        <taxon>Euteleostomi</taxon>
        <taxon>Actinopterygii</taxon>
        <taxon>Neopterygii</taxon>
        <taxon>Teleostei</taxon>
        <taxon>Protacanthopterygii</taxon>
        <taxon>Salmoniformes</taxon>
        <taxon>Salmonidae</taxon>
        <taxon>Coregoninae</taxon>
        <taxon>Coregonus</taxon>
    </lineage>
</organism>
<dbReference type="EMBL" id="JAGTTL010003420">
    <property type="protein sequence ID" value="KAK6269266.1"/>
    <property type="molecule type" value="Genomic_DNA"/>
</dbReference>
<sequence>FVVLQVETRDTLNNIALKFDTTPNELVQLNKLFSRAVCPGQVLYVPDPDHISSLGSSPSLSPISPLSPTSSEADLEKVTVCWHSCTH</sequence>
<dbReference type="InterPro" id="IPR036779">
    <property type="entry name" value="LysM_dom_sf"/>
</dbReference>
<dbReference type="SMART" id="SM00257">
    <property type="entry name" value="LysM"/>
    <property type="match status" value="1"/>
</dbReference>
<evidence type="ECO:0000259" key="1">
    <source>
        <dbReference type="PROSITE" id="PS51782"/>
    </source>
</evidence>
<proteinExistence type="predicted"/>
<gene>
    <name evidence="2" type="ORF">J4Q44_G00394170</name>
</gene>
<dbReference type="Pfam" id="PF01476">
    <property type="entry name" value="LysM"/>
    <property type="match status" value="1"/>
</dbReference>